<protein>
    <recommendedName>
        <fullName evidence="1">Tyrosine specific protein phosphatases domain-containing protein</fullName>
    </recommendedName>
</protein>
<dbReference type="InterPro" id="IPR000387">
    <property type="entry name" value="Tyr_Pase_dom"/>
</dbReference>
<evidence type="ECO:0000313" key="3">
    <source>
        <dbReference type="Proteomes" id="UP000578531"/>
    </source>
</evidence>
<dbReference type="EMBL" id="JACCJC010000017">
    <property type="protein sequence ID" value="KAF6236915.1"/>
    <property type="molecule type" value="Genomic_DNA"/>
</dbReference>
<dbReference type="OrthoDB" id="449382at2759"/>
<dbReference type="AlphaFoldDB" id="A0A8H6FXY7"/>
<dbReference type="PROSITE" id="PS50056">
    <property type="entry name" value="TYR_PHOSPHATASE_2"/>
    <property type="match status" value="1"/>
</dbReference>
<dbReference type="GeneID" id="59286870"/>
<accession>A0A8H6FXY7</accession>
<keyword evidence="3" id="KW-1185">Reference proteome</keyword>
<dbReference type="Gene3D" id="3.90.190.10">
    <property type="entry name" value="Protein tyrosine phosphatase superfamily"/>
    <property type="match status" value="1"/>
</dbReference>
<dbReference type="GO" id="GO:0004721">
    <property type="term" value="F:phosphoprotein phosphatase activity"/>
    <property type="evidence" value="ECO:0007669"/>
    <property type="project" value="InterPro"/>
</dbReference>
<evidence type="ECO:0000259" key="1">
    <source>
        <dbReference type="PROSITE" id="PS50056"/>
    </source>
</evidence>
<feature type="domain" description="Tyrosine specific protein phosphatases" evidence="1">
    <location>
        <begin position="151"/>
        <end position="190"/>
    </location>
</feature>
<gene>
    <name evidence="2" type="ORF">HO173_005206</name>
</gene>
<dbReference type="PANTHER" id="PTHR31126:SF1">
    <property type="entry name" value="TYROSINE SPECIFIC PROTEIN PHOSPHATASES DOMAIN-CONTAINING PROTEIN"/>
    <property type="match status" value="1"/>
</dbReference>
<reference evidence="2 3" key="1">
    <citation type="journal article" date="2020" name="Genomics">
        <title>Complete, high-quality genomes from long-read metagenomic sequencing of two wolf lichen thalli reveals enigmatic genome architecture.</title>
        <authorList>
            <person name="McKenzie S.K."/>
            <person name="Walston R.F."/>
            <person name="Allen J.L."/>
        </authorList>
    </citation>
    <scope>NUCLEOTIDE SEQUENCE [LARGE SCALE GENOMIC DNA]</scope>
    <source>
        <strain evidence="2">WasteWater2</strain>
    </source>
</reference>
<organism evidence="2 3">
    <name type="scientific">Letharia columbiana</name>
    <dbReference type="NCBI Taxonomy" id="112416"/>
    <lineage>
        <taxon>Eukaryota</taxon>
        <taxon>Fungi</taxon>
        <taxon>Dikarya</taxon>
        <taxon>Ascomycota</taxon>
        <taxon>Pezizomycotina</taxon>
        <taxon>Lecanoromycetes</taxon>
        <taxon>OSLEUM clade</taxon>
        <taxon>Lecanoromycetidae</taxon>
        <taxon>Lecanorales</taxon>
        <taxon>Lecanorineae</taxon>
        <taxon>Parmeliaceae</taxon>
        <taxon>Letharia</taxon>
    </lineage>
</organism>
<dbReference type="PROSITE" id="PS00383">
    <property type="entry name" value="TYR_PHOSPHATASE_1"/>
    <property type="match status" value="1"/>
</dbReference>
<dbReference type="SUPFAM" id="SSF52799">
    <property type="entry name" value="(Phosphotyrosine protein) phosphatases II"/>
    <property type="match status" value="1"/>
</dbReference>
<name>A0A8H6FXY7_9LECA</name>
<dbReference type="InterPro" id="IPR029021">
    <property type="entry name" value="Prot-tyrosine_phosphatase-like"/>
</dbReference>
<dbReference type="InterPro" id="IPR026893">
    <property type="entry name" value="Tyr/Ser_Pase_IphP-type"/>
</dbReference>
<dbReference type="InterPro" id="IPR016130">
    <property type="entry name" value="Tyr_Pase_AS"/>
</dbReference>
<dbReference type="Pfam" id="PF13350">
    <property type="entry name" value="Y_phosphatase3"/>
    <property type="match status" value="1"/>
</dbReference>
<proteinExistence type="predicted"/>
<comment type="caution">
    <text evidence="2">The sequence shown here is derived from an EMBL/GenBank/DDBJ whole genome shotgun (WGS) entry which is preliminary data.</text>
</comment>
<dbReference type="PANTHER" id="PTHR31126">
    <property type="entry name" value="TYROSINE-PROTEIN PHOSPHATASE"/>
    <property type="match status" value="1"/>
</dbReference>
<dbReference type="RefSeq" id="XP_037166248.1">
    <property type="nucleotide sequence ID" value="XM_037307124.1"/>
</dbReference>
<dbReference type="Proteomes" id="UP000578531">
    <property type="component" value="Unassembled WGS sequence"/>
</dbReference>
<evidence type="ECO:0000313" key="2">
    <source>
        <dbReference type="EMBL" id="KAF6236915.1"/>
    </source>
</evidence>
<sequence>MNFSKNPFTHIEGVFNFRDAGGYAIAVDPLYSVRRRFIFRCANPGRATSNGVQQIRDLDITTIFDLRSATEIERTKDFAPTAEIPGIRRVHVPVYVHGEYPAHQSVENLQNYTSANRQDSRGAYVEYLDNGKDAFGTIFTHIRDHPDQNCLIHCSAGKDRTGVAIALILATAGVETSTIQQEYRFSRRGVEAHERIRRSLSDREVGLGVDGSASNKSSRTEVSGKTASKSCCMRGAAHPLYFRLDALSEMLDVLRDAHDGAEGYLKTQCGFSNEDVAIIRENLRIKEA</sequence>